<sequence length="326" mass="33976">MLRQGGESGPLIWGGGGESVVRASPPTKCRILARPKVTGRNPTRCSSVAKVAANHRDGTTRTSGESPPSPAAQHGRLWEIDALRTLAIVLMVVYHAAYDVNLLTPSIGIDPYNGIWRAVQVVCGSLFLGIVGVSFWVSHARAASHGLRGLALWSAHARRGLQVLAAAALVSVATRVALGADDAVRFGILHLIGVLLLMVLPAAVRFGPWNVLLGIAVVAVGVAMDVTSDAPGALVLGFVPTENGVDWYPLLPWAGAALIGLSVGSVLYPDGHRGAVLRALPVASQRGTRFGAAGRRSLLIYLVHQPILVASIALALTVAGIDLQPS</sequence>
<keyword evidence="2" id="KW-0812">Transmembrane</keyword>
<comment type="caution">
    <text evidence="4">The sequence shown here is derived from an EMBL/GenBank/DDBJ whole genome shotgun (WGS) entry which is preliminary data.</text>
</comment>
<evidence type="ECO:0000256" key="2">
    <source>
        <dbReference type="SAM" id="Phobius"/>
    </source>
</evidence>
<feature type="transmembrane region" description="Helical" evidence="2">
    <location>
        <begin position="160"/>
        <end position="178"/>
    </location>
</feature>
<feature type="transmembrane region" description="Helical" evidence="2">
    <location>
        <begin position="82"/>
        <end position="98"/>
    </location>
</feature>
<reference evidence="4 5" key="1">
    <citation type="submission" date="2018-03" db="EMBL/GenBank/DDBJ databases">
        <title>Aquarubrobacter algicola gen. nov., sp. nov., a novel actinobacterium isolated from shallow eutrophic lake during the end of cyanobacterial harmful algal blooms.</title>
        <authorList>
            <person name="Chun S.J."/>
        </authorList>
    </citation>
    <scope>NUCLEOTIDE SEQUENCE [LARGE SCALE GENOMIC DNA]</scope>
    <source>
        <strain evidence="4 5">Seoho-28</strain>
    </source>
</reference>
<name>A0A2T4UM13_9ACTN</name>
<protein>
    <recommendedName>
        <fullName evidence="3">Heparan-alpha-glucosaminide N-acetyltransferase catalytic domain-containing protein</fullName>
    </recommendedName>
</protein>
<accession>A0A2T4UM13</accession>
<organism evidence="4 5">
    <name type="scientific">Paraconexibacter algicola</name>
    <dbReference type="NCBI Taxonomy" id="2133960"/>
    <lineage>
        <taxon>Bacteria</taxon>
        <taxon>Bacillati</taxon>
        <taxon>Actinomycetota</taxon>
        <taxon>Thermoleophilia</taxon>
        <taxon>Solirubrobacterales</taxon>
        <taxon>Paraconexibacteraceae</taxon>
        <taxon>Paraconexibacter</taxon>
    </lineage>
</organism>
<keyword evidence="5" id="KW-1185">Reference proteome</keyword>
<feature type="domain" description="Heparan-alpha-glucosaminide N-acetyltransferase catalytic" evidence="3">
    <location>
        <begin position="76"/>
        <end position="306"/>
    </location>
</feature>
<proteinExistence type="predicted"/>
<feature type="transmembrane region" description="Helical" evidence="2">
    <location>
        <begin position="211"/>
        <end position="238"/>
    </location>
</feature>
<evidence type="ECO:0000259" key="3">
    <source>
        <dbReference type="Pfam" id="PF07786"/>
    </source>
</evidence>
<evidence type="ECO:0000256" key="1">
    <source>
        <dbReference type="SAM" id="MobiDB-lite"/>
    </source>
</evidence>
<evidence type="ECO:0000313" key="4">
    <source>
        <dbReference type="EMBL" id="PTL60286.1"/>
    </source>
</evidence>
<dbReference type="EMBL" id="PYYB01000001">
    <property type="protein sequence ID" value="PTL60286.1"/>
    <property type="molecule type" value="Genomic_DNA"/>
</dbReference>
<feature type="region of interest" description="Disordered" evidence="1">
    <location>
        <begin position="52"/>
        <end position="73"/>
    </location>
</feature>
<feature type="transmembrane region" description="Helical" evidence="2">
    <location>
        <begin position="118"/>
        <end position="139"/>
    </location>
</feature>
<evidence type="ECO:0000313" key="5">
    <source>
        <dbReference type="Proteomes" id="UP000240739"/>
    </source>
</evidence>
<feature type="transmembrane region" description="Helical" evidence="2">
    <location>
        <begin position="250"/>
        <end position="268"/>
    </location>
</feature>
<dbReference type="Proteomes" id="UP000240739">
    <property type="component" value="Unassembled WGS sequence"/>
</dbReference>
<dbReference type="AlphaFoldDB" id="A0A2T4UM13"/>
<dbReference type="Pfam" id="PF07786">
    <property type="entry name" value="HGSNAT_cat"/>
    <property type="match status" value="1"/>
</dbReference>
<keyword evidence="2" id="KW-0472">Membrane</keyword>
<dbReference type="InterPro" id="IPR012429">
    <property type="entry name" value="HGSNAT_cat"/>
</dbReference>
<gene>
    <name evidence="4" type="ORF">C7Y72_11875</name>
</gene>
<feature type="transmembrane region" description="Helical" evidence="2">
    <location>
        <begin position="184"/>
        <end position="204"/>
    </location>
</feature>
<feature type="transmembrane region" description="Helical" evidence="2">
    <location>
        <begin position="298"/>
        <end position="321"/>
    </location>
</feature>
<keyword evidence="2" id="KW-1133">Transmembrane helix</keyword>